<proteinExistence type="predicted"/>
<dbReference type="HOGENOM" id="CLU_000907_3_2_1"/>
<dbReference type="EMBL" id="KK207892">
    <property type="protein sequence ID" value="EZF50046.1"/>
    <property type="molecule type" value="Genomic_DNA"/>
</dbReference>
<reference evidence="1" key="1">
    <citation type="submission" date="2014-02" db="EMBL/GenBank/DDBJ databases">
        <title>The Genome Sequence of Trichophyton rubrum (morphotype fischeri) CBS 288.86.</title>
        <authorList>
            <consortium name="The Broad Institute Genomics Platform"/>
            <person name="Cuomo C.A."/>
            <person name="White T.C."/>
            <person name="Graser Y."/>
            <person name="Martinez-Rossi N."/>
            <person name="Heitman J."/>
            <person name="Young S.K."/>
            <person name="Zeng Q."/>
            <person name="Gargeya S."/>
            <person name="Abouelleil A."/>
            <person name="Alvarado L."/>
            <person name="Chapman S.B."/>
            <person name="Gainer-Dewar J."/>
            <person name="Goldberg J."/>
            <person name="Griggs A."/>
            <person name="Gujja S."/>
            <person name="Hansen M."/>
            <person name="Howarth C."/>
            <person name="Imamovic A."/>
            <person name="Larimer J."/>
            <person name="Martinez D."/>
            <person name="Murphy C."/>
            <person name="Pearson M.D."/>
            <person name="Persinoti G."/>
            <person name="Poon T."/>
            <person name="Priest M."/>
            <person name="Roberts A.D."/>
            <person name="Saif S."/>
            <person name="Shea T.D."/>
            <person name="Sykes S.N."/>
            <person name="Wortman J."/>
            <person name="Nusbaum C."/>
            <person name="Birren B."/>
        </authorList>
    </citation>
    <scope>NUCLEOTIDE SEQUENCE [LARGE SCALE GENOMIC DNA]</scope>
    <source>
        <strain evidence="1">CBS 288.86</strain>
    </source>
</reference>
<evidence type="ECO:0000313" key="1">
    <source>
        <dbReference type="EMBL" id="EZF50046.1"/>
    </source>
</evidence>
<dbReference type="Proteomes" id="UP000023758">
    <property type="component" value="Unassembled WGS sequence"/>
</dbReference>
<dbReference type="OrthoDB" id="67027at2759"/>
<dbReference type="SUPFAM" id="SSF69065">
    <property type="entry name" value="RNase III domain-like"/>
    <property type="match status" value="1"/>
</dbReference>
<organism evidence="1">
    <name type="scientific">Trichophyton rubrum CBS 288.86</name>
    <dbReference type="NCBI Taxonomy" id="1215330"/>
    <lineage>
        <taxon>Eukaryota</taxon>
        <taxon>Fungi</taxon>
        <taxon>Dikarya</taxon>
        <taxon>Ascomycota</taxon>
        <taxon>Pezizomycotina</taxon>
        <taxon>Eurotiomycetes</taxon>
        <taxon>Eurotiomycetidae</taxon>
        <taxon>Onygenales</taxon>
        <taxon>Arthrodermataceae</taxon>
        <taxon>Trichophyton</taxon>
    </lineage>
</organism>
<dbReference type="GO" id="GO:0006396">
    <property type="term" value="P:RNA processing"/>
    <property type="evidence" value="ECO:0007669"/>
    <property type="project" value="InterPro"/>
</dbReference>
<sequence length="161" mass="17606">MAEEGLKKLLATHMWRAKAMEDLLEYRFKDKTLPLSALNLPGRLTSIKDNTGLAQVGKAVMELFLITDGYDKDMDPENINTLLTYILDNSKLADVGTKKGLGRCMMGMQSGTTSLTPLYTARTVQALMGAVYIDSDGDLEKLHEAMMAIGLLPKPGAQLPV</sequence>
<dbReference type="Gene3D" id="1.10.1520.10">
    <property type="entry name" value="Ribonuclease III domain"/>
    <property type="match status" value="1"/>
</dbReference>
<name>A0A022VVH6_TRIRU</name>
<gene>
    <name evidence="1" type="ORF">H103_06485</name>
</gene>
<protein>
    <recommendedName>
        <fullName evidence="2">RNase III domain-containing protein</fullName>
    </recommendedName>
</protein>
<dbReference type="InterPro" id="IPR036389">
    <property type="entry name" value="RNase_III_sf"/>
</dbReference>
<evidence type="ECO:0008006" key="2">
    <source>
        <dbReference type="Google" id="ProtNLM"/>
    </source>
</evidence>
<dbReference type="GO" id="GO:0004525">
    <property type="term" value="F:ribonuclease III activity"/>
    <property type="evidence" value="ECO:0007669"/>
    <property type="project" value="InterPro"/>
</dbReference>
<dbReference type="AlphaFoldDB" id="A0A022VVH6"/>
<accession>A0A022VVH6</accession>